<dbReference type="EMBL" id="JEME01000842">
    <property type="protein sequence ID" value="KYG08883.1"/>
    <property type="molecule type" value="Genomic_DNA"/>
</dbReference>
<evidence type="ECO:0000313" key="3">
    <source>
        <dbReference type="Proteomes" id="UP000075502"/>
    </source>
</evidence>
<organism evidence="2 3">
    <name type="scientific">Sorangium cellulosum</name>
    <name type="common">Polyangium cellulosum</name>
    <dbReference type="NCBI Taxonomy" id="56"/>
    <lineage>
        <taxon>Bacteria</taxon>
        <taxon>Pseudomonadati</taxon>
        <taxon>Myxococcota</taxon>
        <taxon>Polyangia</taxon>
        <taxon>Polyangiales</taxon>
        <taxon>Polyangiaceae</taxon>
        <taxon>Sorangium</taxon>
    </lineage>
</organism>
<dbReference type="AlphaFoldDB" id="A0A150TW16"/>
<evidence type="ECO:0000313" key="2">
    <source>
        <dbReference type="EMBL" id="KYG08883.1"/>
    </source>
</evidence>
<reference evidence="2 3" key="1">
    <citation type="submission" date="2014-02" db="EMBL/GenBank/DDBJ databases">
        <title>The small core and large imbalanced accessory genome model reveals a collaborative survival strategy of Sorangium cellulosum strains in nature.</title>
        <authorList>
            <person name="Han K."/>
            <person name="Peng R."/>
            <person name="Blom J."/>
            <person name="Li Y.-Z."/>
        </authorList>
    </citation>
    <scope>NUCLEOTIDE SEQUENCE [LARGE SCALE GENOMIC DNA]</scope>
    <source>
        <strain evidence="2 3">So0007-03</strain>
    </source>
</reference>
<comment type="caution">
    <text evidence="2">The sequence shown here is derived from an EMBL/GenBank/DDBJ whole genome shotgun (WGS) entry which is preliminary data.</text>
</comment>
<dbReference type="Proteomes" id="UP000075502">
    <property type="component" value="Unassembled WGS sequence"/>
</dbReference>
<name>A0A150TW16_SORCE</name>
<gene>
    <name evidence="2" type="ORF">BE21_21050</name>
</gene>
<sequence>MNISIIDAWGTREARELFRSVWPMYVHEISGFDTSFYVVDEVGRWQPDIVNDWVSSVTPPGNLRTPQSDQGPTQPFQRAHVSRAITISGSTFLRESRSAKSGTLIAPTSWSPRLTGEGVRGDQPLAAMATFLWSRRRTGA</sequence>
<feature type="region of interest" description="Disordered" evidence="1">
    <location>
        <begin position="97"/>
        <end position="117"/>
    </location>
</feature>
<proteinExistence type="predicted"/>
<evidence type="ECO:0000256" key="1">
    <source>
        <dbReference type="SAM" id="MobiDB-lite"/>
    </source>
</evidence>
<protein>
    <submittedName>
        <fullName evidence="2">Uncharacterized protein</fullName>
    </submittedName>
</protein>
<accession>A0A150TW16</accession>